<dbReference type="PANTHER" id="PTHR11102:SF160">
    <property type="entry name" value="ERAD-ASSOCIATED E3 UBIQUITIN-PROTEIN LIGASE COMPONENT HRD3"/>
    <property type="match status" value="1"/>
</dbReference>
<organism evidence="1 2">
    <name type="scientific">Stutzerimonas kunmingensis</name>
    <dbReference type="NCBI Taxonomy" id="1211807"/>
    <lineage>
        <taxon>Bacteria</taxon>
        <taxon>Pseudomonadati</taxon>
        <taxon>Pseudomonadota</taxon>
        <taxon>Gammaproteobacteria</taxon>
        <taxon>Pseudomonadales</taxon>
        <taxon>Pseudomonadaceae</taxon>
        <taxon>Stutzerimonas</taxon>
    </lineage>
</organism>
<dbReference type="SUPFAM" id="SSF103642">
    <property type="entry name" value="Sec-C motif"/>
    <property type="match status" value="1"/>
</dbReference>
<reference evidence="1" key="1">
    <citation type="submission" date="2021-08" db="EMBL/GenBank/DDBJ databases">
        <title>Isolation and characterization of neutrophilic mixotrophic iron-oxidizing bacteria from deep-sea hydrothermal vents.</title>
        <authorList>
            <person name="He Y."/>
        </authorList>
    </citation>
    <scope>NUCLEOTIDE SEQUENCE</scope>
    <source>
        <strain evidence="1">IOP_13</strain>
    </source>
</reference>
<accession>A0A9X1N6B5</accession>
<dbReference type="AlphaFoldDB" id="A0A9X1N6B5"/>
<proteinExistence type="predicted"/>
<dbReference type="SMART" id="SM00671">
    <property type="entry name" value="SEL1"/>
    <property type="match status" value="3"/>
</dbReference>
<evidence type="ECO:0000313" key="2">
    <source>
        <dbReference type="Proteomes" id="UP001138989"/>
    </source>
</evidence>
<dbReference type="Pfam" id="PF08238">
    <property type="entry name" value="Sel1"/>
    <property type="match status" value="3"/>
</dbReference>
<dbReference type="Proteomes" id="UP001138989">
    <property type="component" value="Unassembled WGS sequence"/>
</dbReference>
<dbReference type="SUPFAM" id="SSF81901">
    <property type="entry name" value="HCP-like"/>
    <property type="match status" value="1"/>
</dbReference>
<comment type="caution">
    <text evidence="1">The sequence shown here is derived from an EMBL/GenBank/DDBJ whole genome shotgun (WGS) entry which is preliminary data.</text>
</comment>
<gene>
    <name evidence="1" type="ORF">K7H17_22385</name>
</gene>
<name>A0A9X1N6B5_9GAMM</name>
<dbReference type="InterPro" id="IPR050767">
    <property type="entry name" value="Sel1_AlgK"/>
</dbReference>
<dbReference type="InterPro" id="IPR011990">
    <property type="entry name" value="TPR-like_helical_dom_sf"/>
</dbReference>
<sequence>MMGDFFFNGTEHLDSDYERAREHYQEAAEQSHPRALAQLGRMHELGLGGPKNLKKAFECSLKAAESGFPQAQYHLHALHRQGDAFVGDHSTALHWLTAAADQRHPDAMMALAGLIADKKVANRSFADAQHLYEQCFNTPHLRIRALYAYANLVAIHSEDLLELESARNCILQCAEEIQANPDYHHSLPGCNRIHSVLLNKQEAAMSREFPHVRFRFGAAEPAQGALAYTGPKVGRNDPCSCGKGSKYKHCCMR</sequence>
<keyword evidence="2" id="KW-1185">Reference proteome</keyword>
<dbReference type="Gene3D" id="3.10.450.50">
    <property type="match status" value="1"/>
</dbReference>
<dbReference type="InterPro" id="IPR006597">
    <property type="entry name" value="Sel1-like"/>
</dbReference>
<protein>
    <submittedName>
        <fullName evidence="1">SEL1-like repeat protein</fullName>
    </submittedName>
</protein>
<dbReference type="PANTHER" id="PTHR11102">
    <property type="entry name" value="SEL-1-LIKE PROTEIN"/>
    <property type="match status" value="1"/>
</dbReference>
<dbReference type="Gene3D" id="1.25.40.10">
    <property type="entry name" value="Tetratricopeptide repeat domain"/>
    <property type="match status" value="1"/>
</dbReference>
<evidence type="ECO:0000313" key="1">
    <source>
        <dbReference type="EMBL" id="MCD1610595.1"/>
    </source>
</evidence>
<dbReference type="EMBL" id="JAINWF010000025">
    <property type="protein sequence ID" value="MCD1610595.1"/>
    <property type="molecule type" value="Genomic_DNA"/>
</dbReference>